<evidence type="ECO:0000256" key="8">
    <source>
        <dbReference type="ARBA" id="ARBA00023242"/>
    </source>
</evidence>
<evidence type="ECO:0000256" key="10">
    <source>
        <dbReference type="SAM" id="MobiDB-lite"/>
    </source>
</evidence>
<sequence length="383" mass="42083">MEEAQEEVLMINSSNKDQQSHNNNIVKGKRTKRQRPQSPVPFVVNGTIHDNTNLSSSPAVSSAEEFFDSTEEDEDMANCLILLAQCQSTRESPPKPKPAHYDVHEQEEIAQLQINNNVNNSGMKFNSRRFLEAPGTGTGTGKGGCYVYECKTCNRTFPSFQALGGHRASHKKPKAMLMNDDRLSLKSQHQQQQQQQFLVSKSDDEEEDGNFRNVSSLSLQLSNNNRGHNNNNNNSSFYSGNINNGVVKGNSSKVHECSICGAEFTSGQALGGHMRRHRSAPVAATAAAMATTNTTLSLTPMAVVEAGQDQPRKSSSSSSSSRNNLLSLDLDLNLPAPEDDPKESKLPFSSKQQQQQQQQQQPQQQQKSSLVFTAAAALVDCHY</sequence>
<evidence type="ECO:0000256" key="4">
    <source>
        <dbReference type="ARBA" id="ARBA00022771"/>
    </source>
</evidence>
<feature type="compositionally biased region" description="Polar residues" evidence="10">
    <location>
        <begin position="11"/>
        <end position="25"/>
    </location>
</feature>
<reference evidence="12 13" key="1">
    <citation type="submission" date="2013-10" db="EMBL/GenBank/DDBJ databases">
        <authorList>
            <consortium name="International Citrus Genome Consortium"/>
            <person name="Jenkins J."/>
            <person name="Schmutz J."/>
            <person name="Prochnik S."/>
            <person name="Rokhsar D."/>
            <person name="Gmitter F."/>
            <person name="Ollitrault P."/>
            <person name="Machado M."/>
            <person name="Talon M."/>
            <person name="Wincker P."/>
            <person name="Jaillon O."/>
            <person name="Morgante M."/>
        </authorList>
    </citation>
    <scope>NUCLEOTIDE SEQUENCE</scope>
    <source>
        <strain evidence="13">cv. Clemenules</strain>
    </source>
</reference>
<dbReference type="InParanoid" id="V4SPQ1"/>
<evidence type="ECO:0000256" key="3">
    <source>
        <dbReference type="ARBA" id="ARBA00022737"/>
    </source>
</evidence>
<dbReference type="Pfam" id="PF13912">
    <property type="entry name" value="zf-C2H2_6"/>
    <property type="match status" value="2"/>
</dbReference>
<feature type="region of interest" description="Disordered" evidence="10">
    <location>
        <begin position="188"/>
        <end position="210"/>
    </location>
</feature>
<evidence type="ECO:0000256" key="2">
    <source>
        <dbReference type="ARBA" id="ARBA00022723"/>
    </source>
</evidence>
<dbReference type="Proteomes" id="UP000030687">
    <property type="component" value="Unassembled WGS sequence"/>
</dbReference>
<evidence type="ECO:0000256" key="9">
    <source>
        <dbReference type="PROSITE-ProRule" id="PRU00042"/>
    </source>
</evidence>
<evidence type="ECO:0000256" key="1">
    <source>
        <dbReference type="ARBA" id="ARBA00004123"/>
    </source>
</evidence>
<comment type="subcellular location">
    <subcellularLocation>
        <location evidence="1">Nucleus</location>
    </subcellularLocation>
</comment>
<dbReference type="OMA" id="NYGEYLS"/>
<feature type="domain" description="C2H2-type" evidence="11">
    <location>
        <begin position="255"/>
        <end position="277"/>
    </location>
</feature>
<dbReference type="eggNOG" id="KOG1721">
    <property type="taxonomic scope" value="Eukaryota"/>
</dbReference>
<name>V4SPQ1_CITCL</name>
<protein>
    <recommendedName>
        <fullName evidence="11">C2H2-type domain-containing protein</fullName>
    </recommendedName>
</protein>
<evidence type="ECO:0000313" key="12">
    <source>
        <dbReference type="EMBL" id="ESR49768.1"/>
    </source>
</evidence>
<dbReference type="InterPro" id="IPR036236">
    <property type="entry name" value="Znf_C2H2_sf"/>
</dbReference>
<keyword evidence="13" id="KW-1185">Reference proteome</keyword>
<evidence type="ECO:0000256" key="6">
    <source>
        <dbReference type="ARBA" id="ARBA00023015"/>
    </source>
</evidence>
<proteinExistence type="predicted"/>
<feature type="region of interest" description="Disordered" evidence="10">
    <location>
        <begin position="1"/>
        <end position="68"/>
    </location>
</feature>
<dbReference type="InterPro" id="IPR013087">
    <property type="entry name" value="Znf_C2H2_type"/>
</dbReference>
<feature type="compositionally biased region" description="Polar residues" evidence="10">
    <location>
        <begin position="48"/>
        <end position="60"/>
    </location>
</feature>
<feature type="domain" description="C2H2-type" evidence="11">
    <location>
        <begin position="148"/>
        <end position="175"/>
    </location>
</feature>
<dbReference type="AlphaFoldDB" id="V4SPQ1"/>
<keyword evidence="3" id="KW-0677">Repeat</keyword>
<dbReference type="OrthoDB" id="6077919at2759"/>
<feature type="compositionally biased region" description="Low complexity" evidence="10">
    <location>
        <begin position="352"/>
        <end position="366"/>
    </location>
</feature>
<dbReference type="PROSITE" id="PS00028">
    <property type="entry name" value="ZINC_FINGER_C2H2_1"/>
    <property type="match status" value="2"/>
</dbReference>
<dbReference type="PROSITE" id="PS50157">
    <property type="entry name" value="ZINC_FINGER_C2H2_2"/>
    <property type="match status" value="2"/>
</dbReference>
<gene>
    <name evidence="12" type="ORF">CICLE_v10033380mg</name>
</gene>
<evidence type="ECO:0000256" key="7">
    <source>
        <dbReference type="ARBA" id="ARBA00023163"/>
    </source>
</evidence>
<dbReference type="PANTHER" id="PTHR26374:SF378">
    <property type="entry name" value="C2H2-TYPE ZINC FINGER FAMILY PROTEIN"/>
    <property type="match status" value="1"/>
</dbReference>
<dbReference type="EMBL" id="KI536726">
    <property type="protein sequence ID" value="ESR49768.1"/>
    <property type="molecule type" value="Genomic_DNA"/>
</dbReference>
<evidence type="ECO:0000313" key="13">
    <source>
        <dbReference type="Proteomes" id="UP000030687"/>
    </source>
</evidence>
<keyword evidence="7" id="KW-0804">Transcription</keyword>
<dbReference type="SMART" id="SM00355">
    <property type="entry name" value="ZnF_C2H2"/>
    <property type="match status" value="2"/>
</dbReference>
<evidence type="ECO:0000259" key="11">
    <source>
        <dbReference type="PROSITE" id="PS50157"/>
    </source>
</evidence>
<feature type="region of interest" description="Disordered" evidence="10">
    <location>
        <begin position="331"/>
        <end position="369"/>
    </location>
</feature>
<keyword evidence="6" id="KW-0805">Transcription regulation</keyword>
<dbReference type="GO" id="GO:0005634">
    <property type="term" value="C:nucleus"/>
    <property type="evidence" value="ECO:0007669"/>
    <property type="project" value="UniProtKB-SubCell"/>
</dbReference>
<evidence type="ECO:0000256" key="5">
    <source>
        <dbReference type="ARBA" id="ARBA00022833"/>
    </source>
</evidence>
<organism evidence="12 13">
    <name type="scientific">Citrus clementina</name>
    <name type="common">Clementine</name>
    <name type="synonym">Citrus deliciosa x Citrus sinensis</name>
    <dbReference type="NCBI Taxonomy" id="85681"/>
    <lineage>
        <taxon>Eukaryota</taxon>
        <taxon>Viridiplantae</taxon>
        <taxon>Streptophyta</taxon>
        <taxon>Embryophyta</taxon>
        <taxon>Tracheophyta</taxon>
        <taxon>Spermatophyta</taxon>
        <taxon>Magnoliopsida</taxon>
        <taxon>eudicotyledons</taxon>
        <taxon>Gunneridae</taxon>
        <taxon>Pentapetalae</taxon>
        <taxon>rosids</taxon>
        <taxon>malvids</taxon>
        <taxon>Sapindales</taxon>
        <taxon>Rutaceae</taxon>
        <taxon>Aurantioideae</taxon>
        <taxon>Citrus</taxon>
    </lineage>
</organism>
<dbReference type="PANTHER" id="PTHR26374">
    <property type="entry name" value="ZINC FINGER PROTEIN ZAT5"/>
    <property type="match status" value="1"/>
</dbReference>
<dbReference type="SUPFAM" id="SSF57667">
    <property type="entry name" value="beta-beta-alpha zinc fingers"/>
    <property type="match status" value="1"/>
</dbReference>
<dbReference type="Gene3D" id="3.30.160.60">
    <property type="entry name" value="Classic Zinc Finger"/>
    <property type="match status" value="1"/>
</dbReference>
<dbReference type="GO" id="GO:0008270">
    <property type="term" value="F:zinc ion binding"/>
    <property type="evidence" value="ECO:0007669"/>
    <property type="project" value="UniProtKB-KW"/>
</dbReference>
<dbReference type="Gramene" id="ESR49768">
    <property type="protein sequence ID" value="ESR49768"/>
    <property type="gene ID" value="CICLE_v10033380mg"/>
</dbReference>
<keyword evidence="2" id="KW-0479">Metal-binding</keyword>
<accession>V4SPQ1</accession>
<keyword evidence="8" id="KW-0539">Nucleus</keyword>
<keyword evidence="4 9" id="KW-0863">Zinc-finger</keyword>
<keyword evidence="5" id="KW-0862">Zinc</keyword>
<dbReference type="STRING" id="85681.V4SPQ1"/>
<dbReference type="KEGG" id="cic:CICLE_v10033380mg"/>